<organism evidence="2 3">
    <name type="scientific">Leptonema illini DSM 21528</name>
    <dbReference type="NCBI Taxonomy" id="929563"/>
    <lineage>
        <taxon>Bacteria</taxon>
        <taxon>Pseudomonadati</taxon>
        <taxon>Spirochaetota</taxon>
        <taxon>Spirochaetia</taxon>
        <taxon>Leptospirales</taxon>
        <taxon>Leptospiraceae</taxon>
        <taxon>Leptonema</taxon>
    </lineage>
</organism>
<gene>
    <name evidence="2" type="ORF">Lepil_1147</name>
</gene>
<reference evidence="2 3" key="1">
    <citation type="submission" date="2011-10" db="EMBL/GenBank/DDBJ databases">
        <title>The Improved High-Quality Draft genome of Leptonema illini DSM 21528.</title>
        <authorList>
            <consortium name="US DOE Joint Genome Institute (JGI-PGF)"/>
            <person name="Lucas S."/>
            <person name="Copeland A."/>
            <person name="Lapidus A."/>
            <person name="Glavina del Rio T."/>
            <person name="Dalin E."/>
            <person name="Tice H."/>
            <person name="Bruce D."/>
            <person name="Goodwin L."/>
            <person name="Pitluck S."/>
            <person name="Peters L."/>
            <person name="Mikhailova N."/>
            <person name="Held B."/>
            <person name="Kyrpides N."/>
            <person name="Mavromatis K."/>
            <person name="Ivanova N."/>
            <person name="Markowitz V."/>
            <person name="Cheng J.-F."/>
            <person name="Hugenholtz P."/>
            <person name="Woyke T."/>
            <person name="Wu D."/>
            <person name="Gronow S."/>
            <person name="Wellnitz S."/>
            <person name="Brambilla E.-M."/>
            <person name="Klenk H.-P."/>
            <person name="Eisen J.A."/>
        </authorList>
    </citation>
    <scope>NUCLEOTIDE SEQUENCE [LARGE SCALE GENOMIC DNA]</scope>
    <source>
        <strain evidence="2 3">DSM 21528</strain>
    </source>
</reference>
<protein>
    <submittedName>
        <fullName evidence="2">Uncharacterized protein</fullName>
    </submittedName>
</protein>
<dbReference type="EMBL" id="JH597773">
    <property type="protein sequence ID" value="EHQ05841.1"/>
    <property type="molecule type" value="Genomic_DNA"/>
</dbReference>
<evidence type="ECO:0000256" key="1">
    <source>
        <dbReference type="SAM" id="MobiDB-lite"/>
    </source>
</evidence>
<evidence type="ECO:0000313" key="3">
    <source>
        <dbReference type="Proteomes" id="UP000005737"/>
    </source>
</evidence>
<sequence length="45" mass="5146">MIVNSEQGIVNHQGPRRGAEFEEQLKEEEKLNKAILENLKKVKLG</sequence>
<dbReference type="Proteomes" id="UP000005737">
    <property type="component" value="Unassembled WGS sequence"/>
</dbReference>
<evidence type="ECO:0000313" key="2">
    <source>
        <dbReference type="EMBL" id="EHQ05841.1"/>
    </source>
</evidence>
<accession>H2CGZ9</accession>
<proteinExistence type="predicted"/>
<dbReference type="HOGENOM" id="CLU_3201577_0_0_12"/>
<feature type="compositionally biased region" description="Polar residues" evidence="1">
    <location>
        <begin position="1"/>
        <end position="10"/>
    </location>
</feature>
<dbReference type="AlphaFoldDB" id="H2CGZ9"/>
<keyword evidence="3" id="KW-1185">Reference proteome</keyword>
<feature type="region of interest" description="Disordered" evidence="1">
    <location>
        <begin position="1"/>
        <end position="24"/>
    </location>
</feature>
<name>H2CGZ9_9LEPT</name>